<dbReference type="SMART" id="SM00460">
    <property type="entry name" value="TGc"/>
    <property type="match status" value="1"/>
</dbReference>
<keyword evidence="3" id="KW-1185">Reference proteome</keyword>
<dbReference type="InterPro" id="IPR002931">
    <property type="entry name" value="Transglutaminase-like"/>
</dbReference>
<dbReference type="EMBL" id="MZGV01000015">
    <property type="protein sequence ID" value="OPJ62397.1"/>
    <property type="molecule type" value="Genomic_DNA"/>
</dbReference>
<organism evidence="2 3">
    <name type="scientific">Clostridium oryzae</name>
    <dbReference type="NCBI Taxonomy" id="1450648"/>
    <lineage>
        <taxon>Bacteria</taxon>
        <taxon>Bacillati</taxon>
        <taxon>Bacillota</taxon>
        <taxon>Clostridia</taxon>
        <taxon>Eubacteriales</taxon>
        <taxon>Clostridiaceae</taxon>
        <taxon>Clostridium</taxon>
    </lineage>
</organism>
<dbReference type="Pfam" id="PF01841">
    <property type="entry name" value="Transglut_core"/>
    <property type="match status" value="1"/>
</dbReference>
<dbReference type="PANTHER" id="PTHR33490">
    <property type="entry name" value="BLR5614 PROTEIN-RELATED"/>
    <property type="match status" value="1"/>
</dbReference>
<proteinExistence type="predicted"/>
<reference evidence="2 3" key="1">
    <citation type="submission" date="2017-03" db="EMBL/GenBank/DDBJ databases">
        <title>Genome sequence of Clostridium oryzae DSM 28571.</title>
        <authorList>
            <person name="Poehlein A."/>
            <person name="Daniel R."/>
        </authorList>
    </citation>
    <scope>NUCLEOTIDE SEQUENCE [LARGE SCALE GENOMIC DNA]</scope>
    <source>
        <strain evidence="2 3">DSM 28571</strain>
    </source>
</reference>
<dbReference type="Gene3D" id="3.10.620.30">
    <property type="match status" value="1"/>
</dbReference>
<evidence type="ECO:0000313" key="3">
    <source>
        <dbReference type="Proteomes" id="UP000190080"/>
    </source>
</evidence>
<dbReference type="RefSeq" id="WP_079423390.1">
    <property type="nucleotide sequence ID" value="NZ_MZGV01000015.1"/>
</dbReference>
<dbReference type="Proteomes" id="UP000190080">
    <property type="component" value="Unassembled WGS sequence"/>
</dbReference>
<comment type="caution">
    <text evidence="2">The sequence shown here is derived from an EMBL/GenBank/DDBJ whole genome shotgun (WGS) entry which is preliminary data.</text>
</comment>
<evidence type="ECO:0000259" key="1">
    <source>
        <dbReference type="SMART" id="SM00460"/>
    </source>
</evidence>
<dbReference type="GO" id="GO:0003810">
    <property type="term" value="F:protein-glutamine gamma-glutamyltransferase activity"/>
    <property type="evidence" value="ECO:0007669"/>
    <property type="project" value="UniProtKB-EC"/>
</dbReference>
<dbReference type="InterPro" id="IPR038765">
    <property type="entry name" value="Papain-like_cys_pep_sf"/>
</dbReference>
<dbReference type="OrthoDB" id="9804872at2"/>
<dbReference type="SUPFAM" id="SSF54001">
    <property type="entry name" value="Cysteine proteinases"/>
    <property type="match status" value="1"/>
</dbReference>
<dbReference type="EC" id="2.3.2.13" evidence="2"/>
<evidence type="ECO:0000313" key="2">
    <source>
        <dbReference type="EMBL" id="OPJ62397.1"/>
    </source>
</evidence>
<keyword evidence="2" id="KW-0012">Acyltransferase</keyword>
<protein>
    <submittedName>
        <fullName evidence="2">Protein-glutamine gamma-glutamyltransferase</fullName>
        <ecNumber evidence="2">2.3.2.13</ecNumber>
    </submittedName>
</protein>
<feature type="domain" description="Transglutaminase-like" evidence="1">
    <location>
        <begin position="205"/>
        <end position="276"/>
    </location>
</feature>
<keyword evidence="2" id="KW-0808">Transferase</keyword>
<dbReference type="AlphaFoldDB" id="A0A1V4ISG0"/>
<sequence length="334" mass="37895">MMKKRIIGSALIIVMLFSFIQFDNAYVTAKTLNSSSHYKLSKTGTYQLTTNIVLSSYYNTKFKMTYNIGKLSKSPYQKEISLKVYGSGAKLKKYSDGRRQLVISSTTKNGRAKYKIVRVYKNSAITYNKTLLSKASSSYKGFKDYKKYTSAESKIESNNSKIKSKAKGLFKGIKSPYKKAQKAFAFVNSYMTYGYTYQNKGALSALVHKSGVCEDYAELFIALLRAAGVPARIVTGYRINPQYFSNKTVKNAEYYSHAWPEFYLPKYGWIVVEPTFTYLYNGKKTVDYNFFAKLSSPNHFISGYSAAGNDMVSLMRYSAQYSMNHSITTSITKK</sequence>
<dbReference type="STRING" id="1450648.CLORY_17660"/>
<name>A0A1V4ISG0_9CLOT</name>
<gene>
    <name evidence="2" type="primary">tgpA_1</name>
    <name evidence="2" type="ORF">CLORY_17660</name>
</gene>
<accession>A0A1V4ISG0</accession>